<evidence type="ECO:0000256" key="1">
    <source>
        <dbReference type="ARBA" id="ARBA00004127"/>
    </source>
</evidence>
<feature type="transmembrane region" description="Helical" evidence="8">
    <location>
        <begin position="134"/>
        <end position="154"/>
    </location>
</feature>
<dbReference type="HAMAP" id="MF_00478">
    <property type="entry name" value="RsxE_RnfE"/>
    <property type="match status" value="1"/>
</dbReference>
<dbReference type="AlphaFoldDB" id="A0A9D0ZMX3"/>
<proteinExistence type="inferred from homology"/>
<reference evidence="9" key="2">
    <citation type="journal article" date="2021" name="PeerJ">
        <title>Extensive microbial diversity within the chicken gut microbiome revealed by metagenomics and culture.</title>
        <authorList>
            <person name="Gilroy R."/>
            <person name="Ravi A."/>
            <person name="Getino M."/>
            <person name="Pursley I."/>
            <person name="Horton D.L."/>
            <person name="Alikhan N.F."/>
            <person name="Baker D."/>
            <person name="Gharbi K."/>
            <person name="Hall N."/>
            <person name="Watson M."/>
            <person name="Adriaenssens E.M."/>
            <person name="Foster-Nyarko E."/>
            <person name="Jarju S."/>
            <person name="Secka A."/>
            <person name="Antonio M."/>
            <person name="Oren A."/>
            <person name="Chaudhuri R.R."/>
            <person name="La Ragione R."/>
            <person name="Hildebrand F."/>
            <person name="Pallen M.J."/>
        </authorList>
    </citation>
    <scope>NUCLEOTIDE SEQUENCE</scope>
    <source>
        <strain evidence="9">ChiSjej6B24-2974</strain>
    </source>
</reference>
<evidence type="ECO:0000256" key="4">
    <source>
        <dbReference type="ARBA" id="ARBA00022967"/>
    </source>
</evidence>
<dbReference type="GO" id="GO:0012505">
    <property type="term" value="C:endomembrane system"/>
    <property type="evidence" value="ECO:0007669"/>
    <property type="project" value="UniProtKB-SubCell"/>
</dbReference>
<keyword evidence="5 8" id="KW-0249">Electron transport</keyword>
<feature type="transmembrane region" description="Helical" evidence="8">
    <location>
        <begin position="20"/>
        <end position="37"/>
    </location>
</feature>
<dbReference type="NCBIfam" id="NF009070">
    <property type="entry name" value="PRK12405.1"/>
    <property type="match status" value="1"/>
</dbReference>
<dbReference type="EMBL" id="DVFZ01000102">
    <property type="protein sequence ID" value="HIQ83568.1"/>
    <property type="molecule type" value="Genomic_DNA"/>
</dbReference>
<evidence type="ECO:0000256" key="8">
    <source>
        <dbReference type="HAMAP-Rule" id="MF_00478"/>
    </source>
</evidence>
<sequence length="207" mass="22436">MDFKALRKTLFNGIFNENPTFRLVLGMCPTLAITYQASNGIGMGLATTFVLVFSNLVISLLRNLIPEKIRIPAFIVIIATFVTVVEMVLHAFLPSLYDTLGVFISLIVVNCIIFARAEAFAFKNPPLLSAMDGLGMGLGFTLAITLLSCIRELLGSGTIFGTRFMPEWFEPMAIAVQPAGGFILLGLTLAAVTAISARTQKRKEAAK</sequence>
<reference evidence="9" key="1">
    <citation type="submission" date="2020-10" db="EMBL/GenBank/DDBJ databases">
        <authorList>
            <person name="Gilroy R."/>
        </authorList>
    </citation>
    <scope>NUCLEOTIDE SEQUENCE</scope>
    <source>
        <strain evidence="9">ChiSjej6B24-2974</strain>
    </source>
</reference>
<evidence type="ECO:0000256" key="6">
    <source>
        <dbReference type="ARBA" id="ARBA00022989"/>
    </source>
</evidence>
<evidence type="ECO:0000256" key="5">
    <source>
        <dbReference type="ARBA" id="ARBA00022982"/>
    </source>
</evidence>
<accession>A0A9D0ZMX3</accession>
<evidence type="ECO:0000256" key="2">
    <source>
        <dbReference type="ARBA" id="ARBA00022448"/>
    </source>
</evidence>
<dbReference type="Proteomes" id="UP000824260">
    <property type="component" value="Unassembled WGS sequence"/>
</dbReference>
<comment type="subcellular location">
    <subcellularLocation>
        <location evidence="8">Cell membrane</location>
        <topology evidence="8">Multi-pass membrane protein</topology>
    </subcellularLocation>
    <subcellularLocation>
        <location evidence="1">Endomembrane system</location>
        <topology evidence="1">Multi-pass membrane protein</topology>
    </subcellularLocation>
</comment>
<comment type="function">
    <text evidence="8">Part of a membrane-bound complex that couples electron transfer with translocation of ions across the membrane.</text>
</comment>
<comment type="caution">
    <text evidence="9">The sequence shown here is derived from an EMBL/GenBank/DDBJ whole genome shotgun (WGS) entry which is preliminary data.</text>
</comment>
<evidence type="ECO:0000256" key="3">
    <source>
        <dbReference type="ARBA" id="ARBA00022692"/>
    </source>
</evidence>
<dbReference type="PANTHER" id="PTHR30586:SF0">
    <property type="entry name" value="ION-TRANSLOCATING OXIDOREDUCTASE COMPLEX SUBUNIT E"/>
    <property type="match status" value="1"/>
</dbReference>
<name>A0A9D0ZMX3_9FIRM</name>
<keyword evidence="8" id="KW-1003">Cell membrane</keyword>
<feature type="transmembrane region" description="Helical" evidence="8">
    <location>
        <begin position="73"/>
        <end position="93"/>
    </location>
</feature>
<feature type="transmembrane region" description="Helical" evidence="8">
    <location>
        <begin position="99"/>
        <end position="122"/>
    </location>
</feature>
<protein>
    <recommendedName>
        <fullName evidence="8">Ion-translocating oxidoreductase complex subunit E</fullName>
        <ecNumber evidence="8">7.-.-.-</ecNumber>
    </recommendedName>
    <alternativeName>
        <fullName evidence="8">Rnf electron transport complex subunit E</fullName>
    </alternativeName>
</protein>
<evidence type="ECO:0000313" key="10">
    <source>
        <dbReference type="Proteomes" id="UP000824260"/>
    </source>
</evidence>
<keyword evidence="7 8" id="KW-0472">Membrane</keyword>
<dbReference type="InterPro" id="IPR003667">
    <property type="entry name" value="NqrDE/RnfAE"/>
</dbReference>
<feature type="transmembrane region" description="Helical" evidence="8">
    <location>
        <begin position="43"/>
        <end position="61"/>
    </location>
</feature>
<gene>
    <name evidence="8" type="primary">rnfE</name>
    <name evidence="9" type="ORF">IAA52_10765</name>
</gene>
<keyword evidence="6 8" id="KW-1133">Transmembrane helix</keyword>
<feature type="transmembrane region" description="Helical" evidence="8">
    <location>
        <begin position="174"/>
        <end position="197"/>
    </location>
</feature>
<dbReference type="PANTHER" id="PTHR30586">
    <property type="entry name" value="ELECTRON TRANSPORT COMPLEX PROTEIN RNFE"/>
    <property type="match status" value="1"/>
</dbReference>
<dbReference type="NCBIfam" id="TIGR01948">
    <property type="entry name" value="rnfE"/>
    <property type="match status" value="1"/>
</dbReference>
<comment type="similarity">
    <text evidence="8">Belongs to the NqrDE/RnfAE family.</text>
</comment>
<dbReference type="PIRSF" id="PIRSF006102">
    <property type="entry name" value="NQR_DE"/>
    <property type="match status" value="1"/>
</dbReference>
<keyword evidence="2 8" id="KW-0813">Transport</keyword>
<dbReference type="InterPro" id="IPR010968">
    <property type="entry name" value="RnfE"/>
</dbReference>
<comment type="subunit">
    <text evidence="8">The complex is composed of six subunits: RnfA, RnfB, RnfC, RnfD, RnfE and RnfG.</text>
</comment>
<organism evidence="9 10">
    <name type="scientific">Candidatus Pullichristensenella stercorigallinarum</name>
    <dbReference type="NCBI Taxonomy" id="2840909"/>
    <lineage>
        <taxon>Bacteria</taxon>
        <taxon>Bacillati</taxon>
        <taxon>Bacillota</taxon>
        <taxon>Clostridia</taxon>
        <taxon>Candidatus Pullichristensenella</taxon>
    </lineage>
</organism>
<evidence type="ECO:0000256" key="7">
    <source>
        <dbReference type="ARBA" id="ARBA00023136"/>
    </source>
</evidence>
<keyword evidence="4 8" id="KW-1278">Translocase</keyword>
<keyword evidence="3 8" id="KW-0812">Transmembrane</keyword>
<evidence type="ECO:0000313" key="9">
    <source>
        <dbReference type="EMBL" id="HIQ83568.1"/>
    </source>
</evidence>
<dbReference type="GO" id="GO:0022900">
    <property type="term" value="P:electron transport chain"/>
    <property type="evidence" value="ECO:0007669"/>
    <property type="project" value="UniProtKB-UniRule"/>
</dbReference>
<dbReference type="EC" id="7.-.-.-" evidence="8"/>
<dbReference type="Pfam" id="PF02508">
    <property type="entry name" value="Rnf-Nqr"/>
    <property type="match status" value="1"/>
</dbReference>
<dbReference type="GO" id="GO:0005886">
    <property type="term" value="C:plasma membrane"/>
    <property type="evidence" value="ECO:0007669"/>
    <property type="project" value="UniProtKB-SubCell"/>
</dbReference>